<evidence type="ECO:0000259" key="3">
    <source>
        <dbReference type="PROSITE" id="PS51371"/>
    </source>
</evidence>
<dbReference type="AlphaFoldDB" id="A0A2N3PYC0"/>
<comment type="caution">
    <text evidence="4">The sequence shown here is derived from an EMBL/GenBank/DDBJ whole genome shotgun (WGS) entry which is preliminary data.</text>
</comment>
<name>A0A2N3PYC0_9PROT</name>
<dbReference type="CDD" id="cd04623">
    <property type="entry name" value="CBS_pair_bac_euk"/>
    <property type="match status" value="1"/>
</dbReference>
<protein>
    <recommendedName>
        <fullName evidence="3">CBS domain-containing protein</fullName>
    </recommendedName>
</protein>
<dbReference type="Proteomes" id="UP000233293">
    <property type="component" value="Unassembled WGS sequence"/>
</dbReference>
<accession>A0A2N3PYC0</accession>
<feature type="domain" description="CBS" evidence="3">
    <location>
        <begin position="7"/>
        <end position="68"/>
    </location>
</feature>
<dbReference type="OrthoDB" id="9807125at2"/>
<sequence>MIIAEILEKKGRGITTVDRDATVADAIALLARHKIGALIVLDRNGAAAGIFTERDVVRVLDDQGADALFQRVSSIMTADPITCARTDRISDVLATMSRLHFRHMPVLENGVVAGIVSIRDLVIERLERVETEAEAMRAYVAGS</sequence>
<keyword evidence="1 2" id="KW-0129">CBS domain</keyword>
<evidence type="ECO:0000313" key="4">
    <source>
        <dbReference type="EMBL" id="PKU25388.1"/>
    </source>
</evidence>
<dbReference type="EMBL" id="PIUM01000005">
    <property type="protein sequence ID" value="PKU25388.1"/>
    <property type="molecule type" value="Genomic_DNA"/>
</dbReference>
<evidence type="ECO:0000256" key="2">
    <source>
        <dbReference type="PROSITE-ProRule" id="PRU00703"/>
    </source>
</evidence>
<dbReference type="Pfam" id="PF00571">
    <property type="entry name" value="CBS"/>
    <property type="match status" value="2"/>
</dbReference>
<reference evidence="5" key="1">
    <citation type="submission" date="2017-12" db="EMBL/GenBank/DDBJ databases">
        <title>Draft genome sequence of Telmatospirillum siberiense 26-4b1T, an acidotolerant peatland alphaproteobacterium potentially involved in sulfur cycling.</title>
        <authorList>
            <person name="Hausmann B."/>
            <person name="Pjevac P."/>
            <person name="Schreck K."/>
            <person name="Herbold C.W."/>
            <person name="Daims H."/>
            <person name="Wagner M."/>
            <person name="Pester M."/>
            <person name="Loy A."/>
        </authorList>
    </citation>
    <scope>NUCLEOTIDE SEQUENCE [LARGE SCALE GENOMIC DNA]</scope>
    <source>
        <strain evidence="5">26-4b1</strain>
    </source>
</reference>
<feature type="domain" description="CBS" evidence="3">
    <location>
        <begin position="76"/>
        <end position="131"/>
    </location>
</feature>
<dbReference type="PROSITE" id="PS51371">
    <property type="entry name" value="CBS"/>
    <property type="match status" value="2"/>
</dbReference>
<dbReference type="InterPro" id="IPR044725">
    <property type="entry name" value="CBSX3_CBS_dom"/>
</dbReference>
<dbReference type="InterPro" id="IPR046342">
    <property type="entry name" value="CBS_dom_sf"/>
</dbReference>
<dbReference type="SMART" id="SM00116">
    <property type="entry name" value="CBS"/>
    <property type="match status" value="2"/>
</dbReference>
<dbReference type="RefSeq" id="WP_101249912.1">
    <property type="nucleotide sequence ID" value="NZ_PIUM01000005.1"/>
</dbReference>
<dbReference type="PANTHER" id="PTHR43080:SF2">
    <property type="entry name" value="CBS DOMAIN-CONTAINING PROTEIN"/>
    <property type="match status" value="1"/>
</dbReference>
<dbReference type="InterPro" id="IPR000644">
    <property type="entry name" value="CBS_dom"/>
</dbReference>
<dbReference type="SUPFAM" id="SSF54631">
    <property type="entry name" value="CBS-domain pair"/>
    <property type="match status" value="1"/>
</dbReference>
<dbReference type="InterPro" id="IPR051257">
    <property type="entry name" value="Diverse_CBS-Domain"/>
</dbReference>
<gene>
    <name evidence="4" type="ORF">CWS72_07300</name>
</gene>
<proteinExistence type="predicted"/>
<dbReference type="Gene3D" id="3.10.580.10">
    <property type="entry name" value="CBS-domain"/>
    <property type="match status" value="1"/>
</dbReference>
<organism evidence="4 5">
    <name type="scientific">Telmatospirillum siberiense</name>
    <dbReference type="NCBI Taxonomy" id="382514"/>
    <lineage>
        <taxon>Bacteria</taxon>
        <taxon>Pseudomonadati</taxon>
        <taxon>Pseudomonadota</taxon>
        <taxon>Alphaproteobacteria</taxon>
        <taxon>Rhodospirillales</taxon>
        <taxon>Rhodospirillaceae</taxon>
        <taxon>Telmatospirillum</taxon>
    </lineage>
</organism>
<evidence type="ECO:0000313" key="5">
    <source>
        <dbReference type="Proteomes" id="UP000233293"/>
    </source>
</evidence>
<dbReference type="PANTHER" id="PTHR43080">
    <property type="entry name" value="CBS DOMAIN-CONTAINING PROTEIN CBSX3, MITOCHONDRIAL"/>
    <property type="match status" value="1"/>
</dbReference>
<evidence type="ECO:0000256" key="1">
    <source>
        <dbReference type="ARBA" id="ARBA00023122"/>
    </source>
</evidence>
<keyword evidence="5" id="KW-1185">Reference proteome</keyword>